<feature type="region of interest" description="Disordered" evidence="1">
    <location>
        <begin position="1"/>
        <end position="49"/>
    </location>
</feature>
<reference evidence="2 3" key="1">
    <citation type="journal article" date="2013" name="Proc. Natl. Acad. Sci. U.S.A.">
        <title>The king cobra genome reveals dynamic gene evolution and adaptation in the snake venom system.</title>
        <authorList>
            <person name="Vonk F.J."/>
            <person name="Casewell N.R."/>
            <person name="Henkel C.V."/>
            <person name="Heimberg A.M."/>
            <person name="Jansen H.J."/>
            <person name="McCleary R.J."/>
            <person name="Kerkkamp H.M."/>
            <person name="Vos R.A."/>
            <person name="Guerreiro I."/>
            <person name="Calvete J.J."/>
            <person name="Wuster W."/>
            <person name="Woods A.E."/>
            <person name="Logan J.M."/>
            <person name="Harrison R.A."/>
            <person name="Castoe T.A."/>
            <person name="de Koning A.P."/>
            <person name="Pollock D.D."/>
            <person name="Yandell M."/>
            <person name="Calderon D."/>
            <person name="Renjifo C."/>
            <person name="Currier R.B."/>
            <person name="Salgado D."/>
            <person name="Pla D."/>
            <person name="Sanz L."/>
            <person name="Hyder A.S."/>
            <person name="Ribeiro J.M."/>
            <person name="Arntzen J.W."/>
            <person name="van den Thillart G.E."/>
            <person name="Boetzer M."/>
            <person name="Pirovano W."/>
            <person name="Dirks R.P."/>
            <person name="Spaink H.P."/>
            <person name="Duboule D."/>
            <person name="McGlinn E."/>
            <person name="Kini R.M."/>
            <person name="Richardson M.K."/>
        </authorList>
    </citation>
    <scope>NUCLEOTIDE SEQUENCE</scope>
    <source>
        <tissue evidence="2">Blood</tissue>
    </source>
</reference>
<dbReference type="Proteomes" id="UP000018936">
    <property type="component" value="Unassembled WGS sequence"/>
</dbReference>
<feature type="compositionally biased region" description="Basic and acidic residues" evidence="1">
    <location>
        <begin position="309"/>
        <end position="374"/>
    </location>
</feature>
<feature type="region of interest" description="Disordered" evidence="1">
    <location>
        <begin position="435"/>
        <end position="460"/>
    </location>
</feature>
<dbReference type="AlphaFoldDB" id="V8N8Y9"/>
<keyword evidence="3" id="KW-1185">Reference proteome</keyword>
<evidence type="ECO:0000313" key="3">
    <source>
        <dbReference type="Proteomes" id="UP000018936"/>
    </source>
</evidence>
<name>V8N8Y9_OPHHA</name>
<organism evidence="2 3">
    <name type="scientific">Ophiophagus hannah</name>
    <name type="common">King cobra</name>
    <name type="synonym">Naja hannah</name>
    <dbReference type="NCBI Taxonomy" id="8665"/>
    <lineage>
        <taxon>Eukaryota</taxon>
        <taxon>Metazoa</taxon>
        <taxon>Chordata</taxon>
        <taxon>Craniata</taxon>
        <taxon>Vertebrata</taxon>
        <taxon>Euteleostomi</taxon>
        <taxon>Lepidosauria</taxon>
        <taxon>Squamata</taxon>
        <taxon>Bifurcata</taxon>
        <taxon>Unidentata</taxon>
        <taxon>Episquamata</taxon>
        <taxon>Toxicofera</taxon>
        <taxon>Serpentes</taxon>
        <taxon>Colubroidea</taxon>
        <taxon>Elapidae</taxon>
        <taxon>Elapinae</taxon>
        <taxon>Ophiophagus</taxon>
    </lineage>
</organism>
<feature type="compositionally biased region" description="Polar residues" evidence="1">
    <location>
        <begin position="185"/>
        <end position="201"/>
    </location>
</feature>
<feature type="region of interest" description="Disordered" evidence="1">
    <location>
        <begin position="166"/>
        <end position="385"/>
    </location>
</feature>
<comment type="caution">
    <text evidence="2">The sequence shown here is derived from an EMBL/GenBank/DDBJ whole genome shotgun (WGS) entry which is preliminary data.</text>
</comment>
<proteinExistence type="predicted"/>
<feature type="compositionally biased region" description="Basic residues" evidence="1">
    <location>
        <begin position="284"/>
        <end position="293"/>
    </location>
</feature>
<gene>
    <name evidence="2" type="primary">Srst</name>
    <name evidence="2" type="ORF">L345_15536</name>
</gene>
<feature type="compositionally biased region" description="Basic and acidic residues" evidence="1">
    <location>
        <begin position="266"/>
        <end position="283"/>
    </location>
</feature>
<feature type="compositionally biased region" description="Basic and acidic residues" evidence="1">
    <location>
        <begin position="437"/>
        <end position="460"/>
    </location>
</feature>
<evidence type="ECO:0000313" key="2">
    <source>
        <dbReference type="EMBL" id="ETE58739.1"/>
    </source>
</evidence>
<feature type="compositionally biased region" description="Basic and acidic residues" evidence="1">
    <location>
        <begin position="221"/>
        <end position="242"/>
    </location>
</feature>
<sequence>MFKATTSNSSKLESHPKIPMGPSKGEKRQIGCDKTQPTENKEAPPMPASLQVTSPFHILLPPNLPASTPTTQKMHLPLSPLPSFPQLPTVFPHTRIFPQPQPSFPSLSRKLSRASECNTARTTATGGAIFRDSQEVGGREAHTAISTRELTGKGSRGGGVVKVYLPGKEEEEEEERETHGIPQGTFYTSEHYQPNGHSPSSCRKEIPKQKGFLHALLGRKGKGEGKEREGGRGRRRRDEEGKGRRRGKEGRKGMGMKERRKGKKEGRREGRGRGKEGRKGKGTKERRKGRKEGRKGMGMKERRKGKKEGRREGRGREGRRREGRKEREGKKEEREGGRKEEEGEGRRREGRKEGERGKEGRKGKGAEEGRKGQKPENLLTLGENDTSQNHFLEALIIRGRVSLKNARLNESDKSSLPSCQMHRVYCSLCSDFMQRSHPSDSKEVASHIRTSVKETRLREE</sequence>
<protein>
    <submittedName>
        <fullName evidence="2">Octapeptide-repeat protein T2</fullName>
    </submittedName>
</protein>
<evidence type="ECO:0000256" key="1">
    <source>
        <dbReference type="SAM" id="MobiDB-lite"/>
    </source>
</evidence>
<feature type="compositionally biased region" description="Polar residues" evidence="1">
    <location>
        <begin position="1"/>
        <end position="11"/>
    </location>
</feature>
<accession>V8N8Y9</accession>
<feature type="non-terminal residue" evidence="2">
    <location>
        <position position="1"/>
    </location>
</feature>
<dbReference type="EMBL" id="AZIM01006339">
    <property type="protein sequence ID" value="ETE58739.1"/>
    <property type="molecule type" value="Genomic_DNA"/>
</dbReference>